<dbReference type="EMBL" id="FP929128">
    <property type="protein sequence ID" value="CBX96176.1"/>
    <property type="molecule type" value="Genomic_DNA"/>
</dbReference>
<dbReference type="GeneID" id="13289663"/>
<name>E4ZXT1_LEPMJ</name>
<dbReference type="InParanoid" id="E4ZXT1"/>
<dbReference type="OMA" id="YRWHRIN"/>
<dbReference type="RefSeq" id="XP_003839655.1">
    <property type="nucleotide sequence ID" value="XM_003839607.1"/>
</dbReference>
<dbReference type="VEuPathDB" id="FungiDB:LEMA_P110950.1"/>
<evidence type="ECO:0000256" key="1">
    <source>
        <dbReference type="SAM" id="Phobius"/>
    </source>
</evidence>
<keyword evidence="1" id="KW-0472">Membrane</keyword>
<gene>
    <name evidence="2" type="ORF">LEMA_P110950.1</name>
</gene>
<evidence type="ECO:0000313" key="3">
    <source>
        <dbReference type="Proteomes" id="UP000002668"/>
    </source>
</evidence>
<keyword evidence="1" id="KW-0812">Transmembrane</keyword>
<dbReference type="eggNOG" id="ENOG502T528">
    <property type="taxonomic scope" value="Eukaryota"/>
</dbReference>
<dbReference type="OrthoDB" id="3770097at2759"/>
<evidence type="ECO:0000313" key="2">
    <source>
        <dbReference type="EMBL" id="CBX96176.1"/>
    </source>
</evidence>
<dbReference type="Proteomes" id="UP000002668">
    <property type="component" value="Genome"/>
</dbReference>
<sequence length="339" mass="40475">MDPNATSSFLTDGDTHYGSFEHSTTSIIVVYFILMPLLPLMYWITRSILNDHAYDRDYEQQLSDDCKALWRTNDWKVFYGLLLQTFQVESKHHPFNPWYLNTVQKRWNDESRGDAIRGLLERGIIPLVIHDGGLETTQARTWSWLERFPWVQLPVYRQAMSRAYIEFAVPNCDEKKQREFIHLIENNDRDLQVSLMINRPRQKDRPTVFKATANPQICKEWQPLMMGAESAVEAFLPFMPDTVIKRYAEVMQLKYFLKDWYYWEHIENKSALKKRLPCLYHAHVAQVRVESKLWTPMQLERFVFNYARAATLDRDYRWHRINRAMYGALKARDIPVHEF</sequence>
<feature type="transmembrane region" description="Helical" evidence="1">
    <location>
        <begin position="25"/>
        <end position="44"/>
    </location>
</feature>
<keyword evidence="1" id="KW-1133">Transmembrane helix</keyword>
<reference evidence="3" key="1">
    <citation type="journal article" date="2011" name="Nat. Commun.">
        <title>Effector diversification within compartments of the Leptosphaeria maculans genome affected by Repeat-Induced Point mutations.</title>
        <authorList>
            <person name="Rouxel T."/>
            <person name="Grandaubert J."/>
            <person name="Hane J.K."/>
            <person name="Hoede C."/>
            <person name="van de Wouw A.P."/>
            <person name="Couloux A."/>
            <person name="Dominguez V."/>
            <person name="Anthouard V."/>
            <person name="Bally P."/>
            <person name="Bourras S."/>
            <person name="Cozijnsen A.J."/>
            <person name="Ciuffetti L.M."/>
            <person name="Degrave A."/>
            <person name="Dilmaghani A."/>
            <person name="Duret L."/>
            <person name="Fudal I."/>
            <person name="Goodwin S.B."/>
            <person name="Gout L."/>
            <person name="Glaser N."/>
            <person name="Linglin J."/>
            <person name="Kema G.H.J."/>
            <person name="Lapalu N."/>
            <person name="Lawrence C.B."/>
            <person name="May K."/>
            <person name="Meyer M."/>
            <person name="Ollivier B."/>
            <person name="Poulain J."/>
            <person name="Schoch C.L."/>
            <person name="Simon A."/>
            <person name="Spatafora J.W."/>
            <person name="Stachowiak A."/>
            <person name="Turgeon B.G."/>
            <person name="Tyler B.M."/>
            <person name="Vincent D."/>
            <person name="Weissenbach J."/>
            <person name="Amselem J."/>
            <person name="Quesneville H."/>
            <person name="Oliver R.P."/>
            <person name="Wincker P."/>
            <person name="Balesdent M.-H."/>
            <person name="Howlett B.J."/>
        </authorList>
    </citation>
    <scope>NUCLEOTIDE SEQUENCE [LARGE SCALE GENOMIC DNA]</scope>
    <source>
        <strain evidence="3">JN3 / isolate v23.1.3 / race Av1-4-5-6-7-8</strain>
    </source>
</reference>
<organism evidence="3">
    <name type="scientific">Leptosphaeria maculans (strain JN3 / isolate v23.1.3 / race Av1-4-5-6-7-8)</name>
    <name type="common">Blackleg fungus</name>
    <name type="synonym">Phoma lingam</name>
    <dbReference type="NCBI Taxonomy" id="985895"/>
    <lineage>
        <taxon>Eukaryota</taxon>
        <taxon>Fungi</taxon>
        <taxon>Dikarya</taxon>
        <taxon>Ascomycota</taxon>
        <taxon>Pezizomycotina</taxon>
        <taxon>Dothideomycetes</taxon>
        <taxon>Pleosporomycetidae</taxon>
        <taxon>Pleosporales</taxon>
        <taxon>Pleosporineae</taxon>
        <taxon>Leptosphaeriaceae</taxon>
        <taxon>Plenodomus</taxon>
        <taxon>Plenodomus lingam/Leptosphaeria maculans species complex</taxon>
    </lineage>
</organism>
<dbReference type="AlphaFoldDB" id="E4ZXT1"/>
<proteinExistence type="predicted"/>
<dbReference type="HOGENOM" id="CLU_819085_0_0_1"/>
<accession>E4ZXT1</accession>
<protein>
    <submittedName>
        <fullName evidence="2">Uncharacterized protein</fullName>
    </submittedName>
</protein>
<keyword evidence="3" id="KW-1185">Reference proteome</keyword>